<feature type="region of interest" description="Disordered" evidence="2">
    <location>
        <begin position="73"/>
        <end position="191"/>
    </location>
</feature>
<organism evidence="3">
    <name type="scientific">Ananas comosus var. bracteatus</name>
    <name type="common">red pineapple</name>
    <dbReference type="NCBI Taxonomy" id="296719"/>
    <lineage>
        <taxon>Eukaryota</taxon>
        <taxon>Viridiplantae</taxon>
        <taxon>Streptophyta</taxon>
        <taxon>Embryophyta</taxon>
        <taxon>Tracheophyta</taxon>
        <taxon>Spermatophyta</taxon>
        <taxon>Magnoliopsida</taxon>
        <taxon>Liliopsida</taxon>
        <taxon>Poales</taxon>
        <taxon>Bromeliaceae</taxon>
        <taxon>Bromelioideae</taxon>
        <taxon>Ananas</taxon>
    </lineage>
</organism>
<sequence length="262" mass="27154">MASSSSSSPFSHLPSPPASGGGGTSASVDAIIAEAMDLCALEHIAALNTAHLPRDSALLPSHLESRFRALKSFPAANNGAPPPPPLHRTRSAAAPASTIEPRTPTTTGKDPAVVAGKGSKPNSPSGLSPPPPIAPRSSRRGGVSPSPSPSPPRRHTSMCCFAFSPKKSAAAASSPRSGGGGGKGMGDLGIGDWESNERIVAELKEQRRKLKKALQEQAKARSEAAKIVRLAKQASARMSTFAIDDNDDDELLSDEDEEELFK</sequence>
<feature type="compositionally biased region" description="Gly residues" evidence="2">
    <location>
        <begin position="177"/>
        <end position="189"/>
    </location>
</feature>
<proteinExistence type="predicted"/>
<name>A0A6V7PJ92_ANACO</name>
<gene>
    <name evidence="3" type="ORF">CB5_LOCUS14153</name>
</gene>
<feature type="compositionally biased region" description="Low complexity" evidence="2">
    <location>
        <begin position="1"/>
        <end position="13"/>
    </location>
</feature>
<dbReference type="EMBL" id="LR862148">
    <property type="protein sequence ID" value="CAD1830942.1"/>
    <property type="molecule type" value="Genomic_DNA"/>
</dbReference>
<feature type="region of interest" description="Disordered" evidence="2">
    <location>
        <begin position="1"/>
        <end position="25"/>
    </location>
</feature>
<feature type="compositionally biased region" description="Acidic residues" evidence="2">
    <location>
        <begin position="244"/>
        <end position="262"/>
    </location>
</feature>
<evidence type="ECO:0000256" key="1">
    <source>
        <dbReference type="SAM" id="Coils"/>
    </source>
</evidence>
<evidence type="ECO:0000313" key="3">
    <source>
        <dbReference type="EMBL" id="CAD1830942.1"/>
    </source>
</evidence>
<accession>A0A6V7PJ92</accession>
<evidence type="ECO:0000256" key="2">
    <source>
        <dbReference type="SAM" id="MobiDB-lite"/>
    </source>
</evidence>
<protein>
    <submittedName>
        <fullName evidence="3">Uncharacterized protein</fullName>
    </submittedName>
</protein>
<feature type="coiled-coil region" evidence="1">
    <location>
        <begin position="196"/>
        <end position="223"/>
    </location>
</feature>
<dbReference type="PANTHER" id="PTHR35692:SF1">
    <property type="entry name" value="F26F24.11"/>
    <property type="match status" value="1"/>
</dbReference>
<dbReference type="PANTHER" id="PTHR35692">
    <property type="entry name" value="F26F24.11"/>
    <property type="match status" value="1"/>
</dbReference>
<keyword evidence="1" id="KW-0175">Coiled coil</keyword>
<feature type="compositionally biased region" description="Low complexity" evidence="2">
    <location>
        <begin position="116"/>
        <end position="126"/>
    </location>
</feature>
<dbReference type="AlphaFoldDB" id="A0A6V7PJ92"/>
<feature type="region of interest" description="Disordered" evidence="2">
    <location>
        <begin position="241"/>
        <end position="262"/>
    </location>
</feature>
<reference evidence="3" key="1">
    <citation type="submission" date="2020-07" db="EMBL/GenBank/DDBJ databases">
        <authorList>
            <person name="Lin J."/>
        </authorList>
    </citation>
    <scope>NUCLEOTIDE SEQUENCE</scope>
</reference>